<organism evidence="2 3">
    <name type="scientific">Nephila pilipes</name>
    <name type="common">Giant wood spider</name>
    <name type="synonym">Nephila maculata</name>
    <dbReference type="NCBI Taxonomy" id="299642"/>
    <lineage>
        <taxon>Eukaryota</taxon>
        <taxon>Metazoa</taxon>
        <taxon>Ecdysozoa</taxon>
        <taxon>Arthropoda</taxon>
        <taxon>Chelicerata</taxon>
        <taxon>Arachnida</taxon>
        <taxon>Araneae</taxon>
        <taxon>Araneomorphae</taxon>
        <taxon>Entelegynae</taxon>
        <taxon>Araneoidea</taxon>
        <taxon>Nephilidae</taxon>
        <taxon>Nephila</taxon>
    </lineage>
</organism>
<keyword evidence="3" id="KW-1185">Reference proteome</keyword>
<feature type="region of interest" description="Disordered" evidence="1">
    <location>
        <begin position="46"/>
        <end position="79"/>
    </location>
</feature>
<name>A0A8X6U353_NEPPI</name>
<dbReference type="EMBL" id="BMAW01023929">
    <property type="protein sequence ID" value="GFT85555.1"/>
    <property type="molecule type" value="Genomic_DNA"/>
</dbReference>
<proteinExistence type="predicted"/>
<comment type="caution">
    <text evidence="2">The sequence shown here is derived from an EMBL/GenBank/DDBJ whole genome shotgun (WGS) entry which is preliminary data.</text>
</comment>
<evidence type="ECO:0000313" key="2">
    <source>
        <dbReference type="EMBL" id="GFT85555.1"/>
    </source>
</evidence>
<evidence type="ECO:0000256" key="1">
    <source>
        <dbReference type="SAM" id="MobiDB-lite"/>
    </source>
</evidence>
<protein>
    <submittedName>
        <fullName evidence="2">Uncharacterized protein</fullName>
    </submittedName>
</protein>
<sequence length="79" mass="9547">MSLKTNQDLIISLWFITKQYVYFATEQISSDKREFQNQNDEEYIELESDNDSEIIPRRKTRTGRLSESDNEWSHEKLEE</sequence>
<reference evidence="2" key="1">
    <citation type="submission" date="2020-08" db="EMBL/GenBank/DDBJ databases">
        <title>Multicomponent nature underlies the extraordinary mechanical properties of spider dragline silk.</title>
        <authorList>
            <person name="Kono N."/>
            <person name="Nakamura H."/>
            <person name="Mori M."/>
            <person name="Yoshida Y."/>
            <person name="Ohtoshi R."/>
            <person name="Malay A.D."/>
            <person name="Moran D.A.P."/>
            <person name="Tomita M."/>
            <person name="Numata K."/>
            <person name="Arakawa K."/>
        </authorList>
    </citation>
    <scope>NUCLEOTIDE SEQUENCE</scope>
</reference>
<dbReference type="AlphaFoldDB" id="A0A8X6U353"/>
<gene>
    <name evidence="2" type="ORF">NPIL_75521</name>
</gene>
<feature type="compositionally biased region" description="Basic and acidic residues" evidence="1">
    <location>
        <begin position="64"/>
        <end position="79"/>
    </location>
</feature>
<dbReference type="Proteomes" id="UP000887013">
    <property type="component" value="Unassembled WGS sequence"/>
</dbReference>
<evidence type="ECO:0000313" key="3">
    <source>
        <dbReference type="Proteomes" id="UP000887013"/>
    </source>
</evidence>
<accession>A0A8X6U353</accession>